<gene>
    <name evidence="1" type="ORF">DSTB1V02_LOCUS9137</name>
</gene>
<dbReference type="Gene3D" id="3.40.50.1820">
    <property type="entry name" value="alpha/beta hydrolase"/>
    <property type="match status" value="1"/>
</dbReference>
<accession>A0A7R9A8D0</accession>
<proteinExistence type="predicted"/>
<organism evidence="1">
    <name type="scientific">Darwinula stevensoni</name>
    <dbReference type="NCBI Taxonomy" id="69355"/>
    <lineage>
        <taxon>Eukaryota</taxon>
        <taxon>Metazoa</taxon>
        <taxon>Ecdysozoa</taxon>
        <taxon>Arthropoda</taxon>
        <taxon>Crustacea</taxon>
        <taxon>Oligostraca</taxon>
        <taxon>Ostracoda</taxon>
        <taxon>Podocopa</taxon>
        <taxon>Podocopida</taxon>
        <taxon>Darwinulocopina</taxon>
        <taxon>Darwinuloidea</taxon>
        <taxon>Darwinulidae</taxon>
        <taxon>Darwinula</taxon>
    </lineage>
</organism>
<evidence type="ECO:0000313" key="1">
    <source>
        <dbReference type="EMBL" id="CAD7249339.1"/>
    </source>
</evidence>
<reference evidence="1" key="1">
    <citation type="submission" date="2020-11" db="EMBL/GenBank/DDBJ databases">
        <authorList>
            <person name="Tran Van P."/>
        </authorList>
    </citation>
    <scope>NUCLEOTIDE SEQUENCE</scope>
</reference>
<dbReference type="Pfam" id="PF07224">
    <property type="entry name" value="Chlorophyllase"/>
    <property type="match status" value="1"/>
</dbReference>
<dbReference type="EMBL" id="LR901759">
    <property type="protein sequence ID" value="CAD7249339.1"/>
    <property type="molecule type" value="Genomic_DNA"/>
</dbReference>
<dbReference type="EMBL" id="CAJPEV010002242">
    <property type="protein sequence ID" value="CAG0896241.1"/>
    <property type="molecule type" value="Genomic_DNA"/>
</dbReference>
<dbReference type="PANTHER" id="PTHR33428">
    <property type="entry name" value="CHLOROPHYLLASE-2, CHLOROPLASTIC"/>
    <property type="match status" value="1"/>
</dbReference>
<name>A0A7R9A8D0_9CRUS</name>
<dbReference type="AlphaFoldDB" id="A0A7R9A8D0"/>
<evidence type="ECO:0008006" key="3">
    <source>
        <dbReference type="Google" id="ProtNLM"/>
    </source>
</evidence>
<dbReference type="Proteomes" id="UP000677054">
    <property type="component" value="Unassembled WGS sequence"/>
</dbReference>
<dbReference type="InterPro" id="IPR017395">
    <property type="entry name" value="Chlorophyllase-like"/>
</dbReference>
<sequence length="363" mass="39700">METRPAWTCLPIVLLAYPSAGRRFLKPVQVAQSVASPLGLYYPNPAVSVSFVRIHHNPNVFAGLKFNLDVFVPRMSGFLPVIYFLPGFQATIPAKLYSSILKHLASHGFVVVGVWRTLGSLNSDIRAIQLRKVLTWTQKHLESQIKFTVGWPNKPRPNHAKSTLACHSAGCHIAVSFLVNQGCANFGSLVLMSPVDGKDPFGIVPKFVVTPYQLLPFSIPSLILAAGLDPLPAKTFYPACAPEDLGSMRFFDALRDVPKWYINALEYGHFDLLDKLYATGNQALQLCPANSAIDKSIYRQHLAGTMLAFLGSFENVQTCLSLLPLLQSPTFLGSAVVVVNSTLACDRSRPPIPGADRCASPVR</sequence>
<dbReference type="InterPro" id="IPR029058">
    <property type="entry name" value="AB_hydrolase_fold"/>
</dbReference>
<dbReference type="SUPFAM" id="SSF53474">
    <property type="entry name" value="alpha/beta-Hydrolases"/>
    <property type="match status" value="1"/>
</dbReference>
<dbReference type="PANTHER" id="PTHR33428:SF14">
    <property type="entry name" value="CARBOXYLESTERASE TYPE B DOMAIN-CONTAINING PROTEIN"/>
    <property type="match status" value="1"/>
</dbReference>
<keyword evidence="2" id="KW-1185">Reference proteome</keyword>
<dbReference type="OrthoDB" id="2093222at2759"/>
<protein>
    <recommendedName>
        <fullName evidence="3">Chlorophyllase</fullName>
    </recommendedName>
</protein>
<evidence type="ECO:0000313" key="2">
    <source>
        <dbReference type="Proteomes" id="UP000677054"/>
    </source>
</evidence>